<proteinExistence type="predicted"/>
<dbReference type="EMBL" id="CP074572">
    <property type="protein sequence ID" value="QVK23730.1"/>
    <property type="molecule type" value="Genomic_DNA"/>
</dbReference>
<sequence length="313" mass="35406">MEDLFAQFVDSDAVSQIISNTPIELQAYALAVADLNEFPLPKSTVEFIDGKPYFQELEIPFTAGLTDLRKIDANSDIVSQLAKVEGIRERLKVQHENNIQAYIGLFAPLRDLPLVKDMDLIRQFSNADSLANGFAPIIAQSQSINMLPQYSQTAQFRLQSALACKMAGLAKPAEQLFNLVIQSQLIEQNVGYQTLLDELSNQIGAAKVAATFAMKGNSKRHEKNRQRKEFALRLYRQKPYLNPKQATKNHYAKIAKHAESIGYPFSISGDETVYRWFLEESKKRRIRFHYSPNLPIVQIGARHTCTRVKTGTR</sequence>
<evidence type="ECO:0000313" key="2">
    <source>
        <dbReference type="Proteomes" id="UP000676428"/>
    </source>
</evidence>
<dbReference type="Proteomes" id="UP000676428">
    <property type="component" value="Chromosome"/>
</dbReference>
<name>A0ABX8DGC2_9GAMM</name>
<dbReference type="RefSeq" id="WP_213682347.1">
    <property type="nucleotide sequence ID" value="NZ_CP074572.1"/>
</dbReference>
<reference evidence="1 2" key="1">
    <citation type="journal article" date="2012" name="Int. J. Syst. Evol. Microbiol.">
        <title>Shewanella dokdonensis sp. nov., isolated from seawater.</title>
        <authorList>
            <person name="Sung H.R."/>
            <person name="Yoon J.H."/>
            <person name="Ghim S.Y."/>
        </authorList>
    </citation>
    <scope>NUCLEOTIDE SEQUENCE [LARGE SCALE GENOMIC DNA]</scope>
    <source>
        <strain evidence="1 2">DSM 23626</strain>
    </source>
</reference>
<keyword evidence="2" id="KW-1185">Reference proteome</keyword>
<protein>
    <submittedName>
        <fullName evidence="1">Uncharacterized protein</fullName>
    </submittedName>
</protein>
<organism evidence="1 2">
    <name type="scientific">Shewanella dokdonensis</name>
    <dbReference type="NCBI Taxonomy" id="712036"/>
    <lineage>
        <taxon>Bacteria</taxon>
        <taxon>Pseudomonadati</taxon>
        <taxon>Pseudomonadota</taxon>
        <taxon>Gammaproteobacteria</taxon>
        <taxon>Alteromonadales</taxon>
        <taxon>Shewanellaceae</taxon>
        <taxon>Shewanella</taxon>
    </lineage>
</organism>
<accession>A0ABX8DGC2</accession>
<gene>
    <name evidence="1" type="ORF">KHX94_03235</name>
</gene>
<evidence type="ECO:0000313" key="1">
    <source>
        <dbReference type="EMBL" id="QVK23730.1"/>
    </source>
</evidence>